<name>A0ABX8XQ37_9ACTN</name>
<sequence>MRLTAVYDRHGNIETLAAGSEDSPPPQPEMKPGRYSSEINAPEISEALREDLGEELIFKRMEEIMSSYRVDVSSAPPTLVRDS</sequence>
<protein>
    <submittedName>
        <fullName evidence="2">Uncharacterized protein</fullName>
    </submittedName>
</protein>
<proteinExistence type="predicted"/>
<feature type="region of interest" description="Disordered" evidence="1">
    <location>
        <begin position="1"/>
        <end position="35"/>
    </location>
</feature>
<dbReference type="EMBL" id="CP080647">
    <property type="protein sequence ID" value="QYX77812.1"/>
    <property type="molecule type" value="Genomic_DNA"/>
</dbReference>
<dbReference type="RefSeq" id="WP_220646789.1">
    <property type="nucleotide sequence ID" value="NZ_CP080647.1"/>
</dbReference>
<organism evidence="2 3">
    <name type="scientific">Streptomyces akebiae</name>
    <dbReference type="NCBI Taxonomy" id="2865673"/>
    <lineage>
        <taxon>Bacteria</taxon>
        <taxon>Bacillati</taxon>
        <taxon>Actinomycetota</taxon>
        <taxon>Actinomycetes</taxon>
        <taxon>Kitasatosporales</taxon>
        <taxon>Streptomycetaceae</taxon>
        <taxon>Streptomyces</taxon>
    </lineage>
</organism>
<evidence type="ECO:0000313" key="3">
    <source>
        <dbReference type="Proteomes" id="UP000827138"/>
    </source>
</evidence>
<evidence type="ECO:0000313" key="2">
    <source>
        <dbReference type="EMBL" id="QYX77812.1"/>
    </source>
</evidence>
<keyword evidence="3" id="KW-1185">Reference proteome</keyword>
<accession>A0ABX8XQ37</accession>
<reference evidence="2 3" key="1">
    <citation type="submission" date="2021-08" db="EMBL/GenBank/DDBJ databases">
        <authorList>
            <person name="Ping M."/>
        </authorList>
    </citation>
    <scope>NUCLEOTIDE SEQUENCE [LARGE SCALE GENOMIC DNA]</scope>
    <source>
        <strain evidence="2 3">MG28</strain>
    </source>
</reference>
<gene>
    <name evidence="2" type="ORF">K1J60_15865</name>
</gene>
<dbReference type="Proteomes" id="UP000827138">
    <property type="component" value="Chromosome"/>
</dbReference>
<evidence type="ECO:0000256" key="1">
    <source>
        <dbReference type="SAM" id="MobiDB-lite"/>
    </source>
</evidence>